<gene>
    <name evidence="7" type="ORF">NIES46_31510</name>
</gene>
<evidence type="ECO:0000256" key="1">
    <source>
        <dbReference type="ARBA" id="ARBA00004141"/>
    </source>
</evidence>
<dbReference type="EMBL" id="BIMW01000123">
    <property type="protein sequence ID" value="GCE95090.1"/>
    <property type="molecule type" value="Genomic_DNA"/>
</dbReference>
<protein>
    <recommendedName>
        <fullName evidence="6">RDD domain-containing protein</fullName>
    </recommendedName>
</protein>
<keyword evidence="4 5" id="KW-0472">Membrane</keyword>
<evidence type="ECO:0000256" key="5">
    <source>
        <dbReference type="SAM" id="Phobius"/>
    </source>
</evidence>
<keyword evidence="3 5" id="KW-1133">Transmembrane helix</keyword>
<dbReference type="Pfam" id="PF06271">
    <property type="entry name" value="RDD"/>
    <property type="match status" value="1"/>
</dbReference>
<evidence type="ECO:0000256" key="3">
    <source>
        <dbReference type="ARBA" id="ARBA00022989"/>
    </source>
</evidence>
<dbReference type="GeneID" id="301683957"/>
<feature type="transmembrane region" description="Helical" evidence="5">
    <location>
        <begin position="101"/>
        <end position="119"/>
    </location>
</feature>
<feature type="transmembrane region" description="Helical" evidence="5">
    <location>
        <begin position="47"/>
        <end position="66"/>
    </location>
</feature>
<proteinExistence type="predicted"/>
<name>A0A5M3TAU7_LIMPL</name>
<feature type="domain" description="RDD" evidence="6">
    <location>
        <begin position="20"/>
        <end position="154"/>
    </location>
</feature>
<evidence type="ECO:0000313" key="8">
    <source>
        <dbReference type="Proteomes" id="UP000326169"/>
    </source>
</evidence>
<evidence type="ECO:0000313" key="7">
    <source>
        <dbReference type="EMBL" id="GCE95090.1"/>
    </source>
</evidence>
<sequence>MSSERSELSELVAPAFPRVPTWCRAIALGIDGFLVLLITGLLGASGLVGFLIFMLLWIASRVFVVYRNYGQSLGRWALNMRVIDTRFHRTPQLLELSKREGVLGFFVFLALNGLGNLALGHAGVVLLLVPLIADGGVVLFDLSQYPQTFHDRFGETIVIGVQRGYSLDIRVKNWIDKMQQYLK</sequence>
<evidence type="ECO:0000256" key="2">
    <source>
        <dbReference type="ARBA" id="ARBA00022692"/>
    </source>
</evidence>
<dbReference type="Proteomes" id="UP000326169">
    <property type="component" value="Unassembled WGS sequence"/>
</dbReference>
<reference evidence="7 8" key="1">
    <citation type="journal article" date="2019" name="J Genomics">
        <title>The Draft Genome of a Hydrogen-producing Cyanobacterium, Arthrospira platensis NIES-46.</title>
        <authorList>
            <person name="Suzuki S."/>
            <person name="Yamaguchi H."/>
            <person name="Kawachi M."/>
        </authorList>
    </citation>
    <scope>NUCLEOTIDE SEQUENCE [LARGE SCALE GENOMIC DNA]</scope>
    <source>
        <strain evidence="7 8">NIES-46</strain>
    </source>
</reference>
<organism evidence="7 8">
    <name type="scientific">Limnospira platensis NIES-46</name>
    <dbReference type="NCBI Taxonomy" id="1236695"/>
    <lineage>
        <taxon>Bacteria</taxon>
        <taxon>Bacillati</taxon>
        <taxon>Cyanobacteriota</taxon>
        <taxon>Cyanophyceae</taxon>
        <taxon>Oscillatoriophycideae</taxon>
        <taxon>Oscillatoriales</taxon>
        <taxon>Sirenicapillariaceae</taxon>
        <taxon>Limnospira</taxon>
    </lineage>
</organism>
<accession>A0A5M3TAU7</accession>
<comment type="caution">
    <text evidence="7">The sequence shown here is derived from an EMBL/GenBank/DDBJ whole genome shotgun (WGS) entry which is preliminary data.</text>
</comment>
<comment type="subcellular location">
    <subcellularLocation>
        <location evidence="1">Membrane</location>
        <topology evidence="1">Multi-pass membrane protein</topology>
    </subcellularLocation>
</comment>
<evidence type="ECO:0000256" key="4">
    <source>
        <dbReference type="ARBA" id="ARBA00023136"/>
    </source>
</evidence>
<evidence type="ECO:0000259" key="6">
    <source>
        <dbReference type="Pfam" id="PF06271"/>
    </source>
</evidence>
<keyword evidence="8" id="KW-1185">Reference proteome</keyword>
<keyword evidence="2 5" id="KW-0812">Transmembrane</keyword>
<dbReference type="InterPro" id="IPR010432">
    <property type="entry name" value="RDD"/>
</dbReference>
<dbReference type="RefSeq" id="WP_006616670.1">
    <property type="nucleotide sequence ID" value="NZ_BIMW01000123.1"/>
</dbReference>